<feature type="transmembrane region" description="Helical" evidence="8">
    <location>
        <begin position="307"/>
        <end position="330"/>
    </location>
</feature>
<dbReference type="Pfam" id="PF00361">
    <property type="entry name" value="Proton_antipo_M"/>
    <property type="match status" value="1"/>
</dbReference>
<reference evidence="10 11" key="1">
    <citation type="submission" date="2016-11" db="EMBL/GenBank/DDBJ databases">
        <authorList>
            <person name="Jaros S."/>
            <person name="Januszkiewicz K."/>
            <person name="Wedrychowicz H."/>
        </authorList>
    </citation>
    <scope>NUCLEOTIDE SEQUENCE [LARGE SCALE GENOMIC DNA]</scope>
    <source>
        <strain evidence="10 11">DSM 18899</strain>
    </source>
</reference>
<evidence type="ECO:0000259" key="9">
    <source>
        <dbReference type="Pfam" id="PF00361"/>
    </source>
</evidence>
<keyword evidence="11" id="KW-1185">Reference proteome</keyword>
<dbReference type="GO" id="GO:0042773">
    <property type="term" value="P:ATP synthesis coupled electron transport"/>
    <property type="evidence" value="ECO:0007669"/>
    <property type="project" value="InterPro"/>
</dbReference>
<evidence type="ECO:0000313" key="10">
    <source>
        <dbReference type="EMBL" id="SFZ70190.1"/>
    </source>
</evidence>
<keyword evidence="5 8" id="KW-1133">Transmembrane helix</keyword>
<feature type="transmembrane region" description="Helical" evidence="8">
    <location>
        <begin position="377"/>
        <end position="399"/>
    </location>
</feature>
<dbReference type="InterPro" id="IPR003918">
    <property type="entry name" value="NADH_UbQ_OxRdtase"/>
</dbReference>
<feature type="transmembrane region" description="Helical" evidence="8">
    <location>
        <begin position="161"/>
        <end position="186"/>
    </location>
</feature>
<proteinExistence type="inferred from homology"/>
<comment type="subcellular location">
    <subcellularLocation>
        <location evidence="1">Cell membrane</location>
        <topology evidence="1">Multi-pass membrane protein</topology>
    </subcellularLocation>
    <subcellularLocation>
        <location evidence="7">Membrane</location>
        <topology evidence="7">Multi-pass membrane protein</topology>
    </subcellularLocation>
</comment>
<dbReference type="STRING" id="1121279.SAMN02745887_00096"/>
<comment type="similarity">
    <text evidence="2">Belongs to the CPA3 antiporters (TC 2.A.63) subunit D family.</text>
</comment>
<evidence type="ECO:0000256" key="3">
    <source>
        <dbReference type="ARBA" id="ARBA00022475"/>
    </source>
</evidence>
<feature type="domain" description="NADH:quinone oxidoreductase/Mrp antiporter transmembrane" evidence="9">
    <location>
        <begin position="129"/>
        <end position="423"/>
    </location>
</feature>
<evidence type="ECO:0000256" key="4">
    <source>
        <dbReference type="ARBA" id="ARBA00022692"/>
    </source>
</evidence>
<feature type="transmembrane region" description="Helical" evidence="8">
    <location>
        <begin position="281"/>
        <end position="300"/>
    </location>
</feature>
<dbReference type="Proteomes" id="UP000186513">
    <property type="component" value="Unassembled WGS sequence"/>
</dbReference>
<dbReference type="NCBIfam" id="NF009309">
    <property type="entry name" value="PRK12666.1"/>
    <property type="match status" value="1"/>
</dbReference>
<feature type="transmembrane region" description="Helical" evidence="8">
    <location>
        <begin position="254"/>
        <end position="275"/>
    </location>
</feature>
<dbReference type="GO" id="GO:0008137">
    <property type="term" value="F:NADH dehydrogenase (ubiquinone) activity"/>
    <property type="evidence" value="ECO:0007669"/>
    <property type="project" value="InterPro"/>
</dbReference>
<feature type="transmembrane region" description="Helical" evidence="8">
    <location>
        <begin position="32"/>
        <end position="54"/>
    </location>
</feature>
<dbReference type="RefSeq" id="WP_072426656.1">
    <property type="nucleotide sequence ID" value="NZ_FPKR01000001.1"/>
</dbReference>
<feature type="transmembrane region" description="Helical" evidence="8">
    <location>
        <begin position="411"/>
        <end position="432"/>
    </location>
</feature>
<gene>
    <name evidence="10" type="ORF">SAMN02745887_00096</name>
</gene>
<feature type="transmembrane region" description="Helical" evidence="8">
    <location>
        <begin position="83"/>
        <end position="102"/>
    </location>
</feature>
<dbReference type="PANTHER" id="PTHR42703:SF1">
    <property type="entry name" value="NA(+)_H(+) ANTIPORTER SUBUNIT D1"/>
    <property type="match status" value="1"/>
</dbReference>
<dbReference type="AlphaFoldDB" id="A0A1K2H3C5"/>
<organism evidence="10 11">
    <name type="scientific">Chitinimonas taiwanensis DSM 18899</name>
    <dbReference type="NCBI Taxonomy" id="1121279"/>
    <lineage>
        <taxon>Bacteria</taxon>
        <taxon>Pseudomonadati</taxon>
        <taxon>Pseudomonadota</taxon>
        <taxon>Betaproteobacteria</taxon>
        <taxon>Neisseriales</taxon>
        <taxon>Chitinibacteraceae</taxon>
        <taxon>Chitinimonas</taxon>
    </lineage>
</organism>
<evidence type="ECO:0000256" key="5">
    <source>
        <dbReference type="ARBA" id="ARBA00022989"/>
    </source>
</evidence>
<dbReference type="PANTHER" id="PTHR42703">
    <property type="entry name" value="NADH DEHYDROGENASE"/>
    <property type="match status" value="1"/>
</dbReference>
<evidence type="ECO:0000256" key="8">
    <source>
        <dbReference type="SAM" id="Phobius"/>
    </source>
</evidence>
<accession>A0A1K2H3C5</accession>
<evidence type="ECO:0000256" key="2">
    <source>
        <dbReference type="ARBA" id="ARBA00005346"/>
    </source>
</evidence>
<feature type="transmembrane region" description="Helical" evidence="8">
    <location>
        <begin position="206"/>
        <end position="233"/>
    </location>
</feature>
<keyword evidence="4 7" id="KW-0812">Transmembrane</keyword>
<sequence>MSSWPHWMIMPVVLPLLCGALLILLERNRPAWAPWLSVASLLALVGLSTHLLIAADSGEIGVYLLSNWRAPFGIVLVLDRLSALMLLLSNLLGLACALHALGGDAQRGAHFHALLQFQLMGLNGAFLTGDLFNLFVFFEVLLIASYGLLLHGGGAARLRAAIHYVSFNLAASALFLIAVGLLYGLTGTLNMADLALRVAALEAEQLLLAKSAALLLLVVFSVKAALLPLYFWLPATYASASSSVAALFALMTKVGIYAIARVFTLIFGASAGLMAEPAGSWLAILALATLVLGSLGALAAEHLRGQIAYLLVASAGTLLLAIGLGSPGALAAALSYLPGSTQACAALFLLAGQLSAARGSQADALQAAPFAYGRQRLGLLFFIAAIIVGGLPPLSGFIGKALLLQASQTHALMAWVWAGVLLSSLIVLLALARAGSTLFWASDDAPVPCSGPAPGVAAQLSCYALLALAIASGVLAGPLYRYASASAAQLYAPQAYIDAVLAQDSAPARFDVRKEMREAGLSKGGAQ</sequence>
<evidence type="ECO:0000256" key="1">
    <source>
        <dbReference type="ARBA" id="ARBA00004651"/>
    </source>
</evidence>
<dbReference type="InterPro" id="IPR001750">
    <property type="entry name" value="ND/Mrp_TM"/>
</dbReference>
<keyword evidence="6 8" id="KW-0472">Membrane</keyword>
<feature type="transmembrane region" description="Helical" evidence="8">
    <location>
        <begin position="6"/>
        <end position="25"/>
    </location>
</feature>
<evidence type="ECO:0000256" key="7">
    <source>
        <dbReference type="RuleBase" id="RU000320"/>
    </source>
</evidence>
<dbReference type="EMBL" id="FPKR01000001">
    <property type="protein sequence ID" value="SFZ70190.1"/>
    <property type="molecule type" value="Genomic_DNA"/>
</dbReference>
<name>A0A1K2H3C5_9NEIS</name>
<dbReference type="OrthoDB" id="9768329at2"/>
<dbReference type="PRINTS" id="PR01437">
    <property type="entry name" value="NUOXDRDTASE4"/>
</dbReference>
<keyword evidence="3" id="KW-1003">Cell membrane</keyword>
<evidence type="ECO:0000256" key="6">
    <source>
        <dbReference type="ARBA" id="ARBA00023136"/>
    </source>
</evidence>
<feature type="transmembrane region" description="Helical" evidence="8">
    <location>
        <begin position="122"/>
        <end position="149"/>
    </location>
</feature>
<dbReference type="GO" id="GO:0005886">
    <property type="term" value="C:plasma membrane"/>
    <property type="evidence" value="ECO:0007669"/>
    <property type="project" value="UniProtKB-SubCell"/>
</dbReference>
<dbReference type="InterPro" id="IPR050586">
    <property type="entry name" value="CPA3_Na-H_Antiporter_D"/>
</dbReference>
<evidence type="ECO:0000313" key="11">
    <source>
        <dbReference type="Proteomes" id="UP000186513"/>
    </source>
</evidence>
<protein>
    <submittedName>
        <fullName evidence="10">Multisubunit potassium/proton antiporter, PhaD subunit</fullName>
    </submittedName>
</protein>